<dbReference type="InterPro" id="IPR036318">
    <property type="entry name" value="FAD-bd_PCMH-like_sf"/>
</dbReference>
<dbReference type="GO" id="GO:0071949">
    <property type="term" value="F:FAD binding"/>
    <property type="evidence" value="ECO:0007669"/>
    <property type="project" value="InterPro"/>
</dbReference>
<dbReference type="Proteomes" id="UP000002068">
    <property type="component" value="Chromosome"/>
</dbReference>
<dbReference type="SMART" id="SM01092">
    <property type="entry name" value="CO_deh_flav_C"/>
    <property type="match status" value="1"/>
</dbReference>
<dbReference type="AlphaFoldDB" id="A0A0H3N386"/>
<dbReference type="InterPro" id="IPR016166">
    <property type="entry name" value="FAD-bd_PCMH"/>
</dbReference>
<dbReference type="Pfam" id="PF03450">
    <property type="entry name" value="CO_deh_flav_C"/>
    <property type="match status" value="1"/>
</dbReference>
<dbReference type="InterPro" id="IPR036683">
    <property type="entry name" value="CO_DH_flav_C_dom_sf"/>
</dbReference>
<keyword evidence="2" id="KW-0560">Oxidoreductase</keyword>
<dbReference type="KEGG" id="cdc:CD196_1938"/>
<dbReference type="SUPFAM" id="SSF55447">
    <property type="entry name" value="CO dehydrogenase flavoprotein C-terminal domain-like"/>
    <property type="match status" value="1"/>
</dbReference>
<proteinExistence type="predicted"/>
<dbReference type="Pfam" id="PF00941">
    <property type="entry name" value="FAD_binding_5"/>
    <property type="match status" value="1"/>
</dbReference>
<dbReference type="SUPFAM" id="SSF56176">
    <property type="entry name" value="FAD-binding/transporter-associated domain-like"/>
    <property type="match status" value="1"/>
</dbReference>
<gene>
    <name evidence="4" type="primary">pucC1</name>
    <name evidence="4" type="ordered locus">CD196_1938</name>
</gene>
<evidence type="ECO:0000313" key="5">
    <source>
        <dbReference type="Proteomes" id="UP000002068"/>
    </source>
</evidence>
<name>A0A0H3N386_CLODC</name>
<evidence type="ECO:0000256" key="1">
    <source>
        <dbReference type="ARBA" id="ARBA00022630"/>
    </source>
</evidence>
<dbReference type="InterPro" id="IPR051312">
    <property type="entry name" value="Diverse_Substr_Oxidored"/>
</dbReference>
<dbReference type="Gene3D" id="3.30.465.10">
    <property type="match status" value="1"/>
</dbReference>
<dbReference type="PROSITE" id="PS51387">
    <property type="entry name" value="FAD_PCMH"/>
    <property type="match status" value="1"/>
</dbReference>
<dbReference type="Gene3D" id="3.30.390.50">
    <property type="entry name" value="CO dehydrogenase flavoprotein, C-terminal domain"/>
    <property type="match status" value="1"/>
</dbReference>
<keyword evidence="1" id="KW-0285">Flavoprotein</keyword>
<organism evidence="4 5">
    <name type="scientific">Clostridioides difficile (strain CD196)</name>
    <name type="common">Peptoclostridium difficile</name>
    <dbReference type="NCBI Taxonomy" id="645462"/>
    <lineage>
        <taxon>Bacteria</taxon>
        <taxon>Bacillati</taxon>
        <taxon>Bacillota</taxon>
        <taxon>Clostridia</taxon>
        <taxon>Peptostreptococcales</taxon>
        <taxon>Peptostreptococcaceae</taxon>
        <taxon>Clostridioides</taxon>
    </lineage>
</organism>
<reference evidence="4 5" key="1">
    <citation type="journal article" date="2009" name="Genome Biol.">
        <title>Comparative genome and phenotypic analysis of Clostridium difficile 027 strains provides insight into the evolution of a hypervirulent bacterium.</title>
        <authorList>
            <person name="Stabler R.A."/>
            <person name="He M."/>
            <person name="Dawson L."/>
            <person name="Martin M."/>
            <person name="Valiente E."/>
            <person name="Corton C."/>
            <person name="Lawley T.D."/>
            <person name="Sebaihia M."/>
            <person name="Quail M.A."/>
            <person name="Rose G."/>
            <person name="Gerding D.N."/>
            <person name="Gibert M."/>
            <person name="Popoff M.R."/>
            <person name="Parkhill J."/>
            <person name="Dougan G."/>
            <person name="Wren B.W."/>
        </authorList>
    </citation>
    <scope>NUCLEOTIDE SEQUENCE [LARGE SCALE GENOMIC DNA]</scope>
    <source>
        <strain evidence="4 5">CD196</strain>
    </source>
</reference>
<dbReference type="EMBL" id="FN538970">
    <property type="protein sequence ID" value="CBA63719.1"/>
    <property type="molecule type" value="Genomic_DNA"/>
</dbReference>
<protein>
    <submittedName>
        <fullName evidence="4">FAD-binding subunit of xanthine dehydrogenase dehydrogenase</fullName>
    </submittedName>
</protein>
<dbReference type="InterPro" id="IPR016169">
    <property type="entry name" value="FAD-bd_PCMH_sub2"/>
</dbReference>
<dbReference type="InterPro" id="IPR005107">
    <property type="entry name" value="CO_DH_flav_C"/>
</dbReference>
<evidence type="ECO:0000259" key="3">
    <source>
        <dbReference type="PROSITE" id="PS51387"/>
    </source>
</evidence>
<evidence type="ECO:0000313" key="4">
    <source>
        <dbReference type="EMBL" id="CBA63719.1"/>
    </source>
</evidence>
<dbReference type="PANTHER" id="PTHR42659:SF9">
    <property type="entry name" value="XANTHINE DEHYDROGENASE FAD-BINDING SUBUNIT XDHB-RELATED"/>
    <property type="match status" value="1"/>
</dbReference>
<feature type="domain" description="FAD-binding PCMH-type" evidence="3">
    <location>
        <begin position="1"/>
        <end position="168"/>
    </location>
</feature>
<dbReference type="GO" id="GO:0016491">
    <property type="term" value="F:oxidoreductase activity"/>
    <property type="evidence" value="ECO:0007669"/>
    <property type="project" value="UniProtKB-KW"/>
</dbReference>
<dbReference type="PANTHER" id="PTHR42659">
    <property type="entry name" value="XANTHINE DEHYDROGENASE SUBUNIT C-RELATED"/>
    <property type="match status" value="1"/>
</dbReference>
<accession>A0A0H3N386</accession>
<evidence type="ECO:0000256" key="2">
    <source>
        <dbReference type="ARBA" id="ARBA00023002"/>
    </source>
</evidence>
<sequence>MMGDKMVTIKEYSIPQSLEEAYKILISKKNNVILGGCGFIKLSNKNIGTAIDLKDINLNYIKEDEKNILIGADTSLRSLEIDKTIKNYCSGILSSAVSNIVGVQFRQGARIGASVFSKYGFSDLIPALLVVGAKVRLYNKGILELSEFLDSELSRDILVEVILPKKDAIAVFDSIRKCTGDFSVLNSAMLKENDTYKIAIGARPQKARLALEASNILNKEKDIDKASIVASKELTYGSNMRASKEYRKDMASALVKRMYNAIEEGMYND</sequence>
<dbReference type="HOGENOM" id="CLU_073026_0_0_9"/>
<dbReference type="InterPro" id="IPR002346">
    <property type="entry name" value="Mopterin_DH_FAD-bd"/>
</dbReference>